<evidence type="ECO:0000313" key="2">
    <source>
        <dbReference type="Ensembl" id="ENSCMIP00000008051.1"/>
    </source>
</evidence>
<keyword evidence="1" id="KW-1133">Transmembrane helix</keyword>
<dbReference type="PROSITE" id="PS00213">
    <property type="entry name" value="LIPOCALIN"/>
    <property type="match status" value="1"/>
</dbReference>
<reference evidence="3" key="1">
    <citation type="journal article" date="2006" name="Science">
        <title>Ancient noncoding elements conserved in the human genome.</title>
        <authorList>
            <person name="Venkatesh B."/>
            <person name="Kirkness E.F."/>
            <person name="Loh Y.H."/>
            <person name="Halpern A.L."/>
            <person name="Lee A.P."/>
            <person name="Johnson J."/>
            <person name="Dandona N."/>
            <person name="Viswanathan L.D."/>
            <person name="Tay A."/>
            <person name="Venter J.C."/>
            <person name="Strausberg R.L."/>
            <person name="Brenner S."/>
        </authorList>
    </citation>
    <scope>NUCLEOTIDE SEQUENCE [LARGE SCALE GENOMIC DNA]</scope>
</reference>
<reference evidence="2" key="4">
    <citation type="submission" date="2025-08" db="UniProtKB">
        <authorList>
            <consortium name="Ensembl"/>
        </authorList>
    </citation>
    <scope>IDENTIFICATION</scope>
</reference>
<reference evidence="2" key="5">
    <citation type="submission" date="2025-09" db="UniProtKB">
        <authorList>
            <consortium name="Ensembl"/>
        </authorList>
    </citation>
    <scope>IDENTIFICATION</scope>
</reference>
<dbReference type="Proteomes" id="UP000314986">
    <property type="component" value="Unassembled WGS sequence"/>
</dbReference>
<dbReference type="Ensembl" id="ENSCMIT00000008283.1">
    <property type="protein sequence ID" value="ENSCMIP00000008051.1"/>
    <property type="gene ID" value="ENSCMIG00000004346.1"/>
</dbReference>
<sequence>MPHLWLIIVGDRRHHKLYLTSLFTGCTHIAASALQSSQRNLQTSFAARTSQVVFAFLAMIFRQICVWLLYLFCLGVQGESACDYKDEQLVTNLFDQDQLYGKWYLIMVAANTPDGLEESRNADSALFTFKKRKYQKVLVAADIRSSE</sequence>
<proteinExistence type="predicted"/>
<dbReference type="InterPro" id="IPR012674">
    <property type="entry name" value="Calycin"/>
</dbReference>
<feature type="transmembrane region" description="Helical" evidence="1">
    <location>
        <begin position="52"/>
        <end position="72"/>
    </location>
</feature>
<dbReference type="GeneTree" id="ENSGT00970000197182"/>
<keyword evidence="1" id="KW-0472">Membrane</keyword>
<dbReference type="SUPFAM" id="SSF50814">
    <property type="entry name" value="Lipocalins"/>
    <property type="match status" value="1"/>
</dbReference>
<evidence type="ECO:0000256" key="1">
    <source>
        <dbReference type="SAM" id="Phobius"/>
    </source>
</evidence>
<evidence type="ECO:0000313" key="3">
    <source>
        <dbReference type="Proteomes" id="UP000314986"/>
    </source>
</evidence>
<reference evidence="3" key="3">
    <citation type="journal article" date="2014" name="Nature">
        <title>Elephant shark genome provides unique insights into gnathostome evolution.</title>
        <authorList>
            <consortium name="International Elephant Shark Genome Sequencing Consortium"/>
            <person name="Venkatesh B."/>
            <person name="Lee A.P."/>
            <person name="Ravi V."/>
            <person name="Maurya A.K."/>
            <person name="Lian M.M."/>
            <person name="Swann J.B."/>
            <person name="Ohta Y."/>
            <person name="Flajnik M.F."/>
            <person name="Sutoh Y."/>
            <person name="Kasahara M."/>
            <person name="Hoon S."/>
            <person name="Gangu V."/>
            <person name="Roy S.W."/>
            <person name="Irimia M."/>
            <person name="Korzh V."/>
            <person name="Kondrychyn I."/>
            <person name="Lim Z.W."/>
            <person name="Tay B.H."/>
            <person name="Tohari S."/>
            <person name="Kong K.W."/>
            <person name="Ho S."/>
            <person name="Lorente-Galdos B."/>
            <person name="Quilez J."/>
            <person name="Marques-Bonet T."/>
            <person name="Raney B.J."/>
            <person name="Ingham P.W."/>
            <person name="Tay A."/>
            <person name="Hillier L.W."/>
            <person name="Minx P."/>
            <person name="Boehm T."/>
            <person name="Wilson R.K."/>
            <person name="Brenner S."/>
            <person name="Warren W.C."/>
        </authorList>
    </citation>
    <scope>NUCLEOTIDE SEQUENCE [LARGE SCALE GENOMIC DNA]</scope>
</reference>
<keyword evidence="3" id="KW-1185">Reference proteome</keyword>
<reference evidence="3" key="2">
    <citation type="journal article" date="2007" name="PLoS Biol.">
        <title>Survey sequencing and comparative analysis of the elephant shark (Callorhinchus milii) genome.</title>
        <authorList>
            <person name="Venkatesh B."/>
            <person name="Kirkness E.F."/>
            <person name="Loh Y.H."/>
            <person name="Halpern A.L."/>
            <person name="Lee A.P."/>
            <person name="Johnson J."/>
            <person name="Dandona N."/>
            <person name="Viswanathan L.D."/>
            <person name="Tay A."/>
            <person name="Venter J.C."/>
            <person name="Strausberg R.L."/>
            <person name="Brenner S."/>
        </authorList>
    </citation>
    <scope>NUCLEOTIDE SEQUENCE [LARGE SCALE GENOMIC DNA]</scope>
</reference>
<name>A0A4W3GWS0_CALMI</name>
<keyword evidence="1" id="KW-0812">Transmembrane</keyword>
<protein>
    <submittedName>
        <fullName evidence="2">Uncharacterized protein</fullName>
    </submittedName>
</protein>
<dbReference type="InParanoid" id="A0A4W3GWS0"/>
<accession>A0A4W3GWS0</accession>
<dbReference type="Gene3D" id="2.40.128.20">
    <property type="match status" value="1"/>
</dbReference>
<dbReference type="InterPro" id="IPR022272">
    <property type="entry name" value="Lipocalin_CS"/>
</dbReference>
<organism evidence="2 3">
    <name type="scientific">Callorhinchus milii</name>
    <name type="common">Ghost shark</name>
    <dbReference type="NCBI Taxonomy" id="7868"/>
    <lineage>
        <taxon>Eukaryota</taxon>
        <taxon>Metazoa</taxon>
        <taxon>Chordata</taxon>
        <taxon>Craniata</taxon>
        <taxon>Vertebrata</taxon>
        <taxon>Chondrichthyes</taxon>
        <taxon>Holocephali</taxon>
        <taxon>Chimaeriformes</taxon>
        <taxon>Callorhinchidae</taxon>
        <taxon>Callorhinchus</taxon>
    </lineage>
</organism>
<dbReference type="AlphaFoldDB" id="A0A4W3GWS0"/>